<proteinExistence type="predicted"/>
<sequence length="166" mass="18642">MNKVHSLRDHLTTHFGWLAANPQAISVFVKGGTFGDVLSEPGEPLHIGYAYTARILLIDFAGDMREFTAVLWDWINRHQEDVAQNPQRRAMVRFEVELLDNALADVQIDLPLTEHAKFTPRPGGGFEVEDGQEPQWEAPHYPAGWGVTVDGQIIRPFPSTDDPGER</sequence>
<dbReference type="Proteomes" id="UP001597110">
    <property type="component" value="Unassembled WGS sequence"/>
</dbReference>
<evidence type="ECO:0000313" key="1">
    <source>
        <dbReference type="EMBL" id="MFD0726962.1"/>
    </source>
</evidence>
<dbReference type="EMBL" id="JBHTIF010000003">
    <property type="protein sequence ID" value="MFD0726962.1"/>
    <property type="molecule type" value="Genomic_DNA"/>
</dbReference>
<name>A0ABW2YEL0_9GAMM</name>
<dbReference type="RefSeq" id="WP_386825261.1">
    <property type="nucleotide sequence ID" value="NZ_JBHTIF010000003.1"/>
</dbReference>
<organism evidence="1 2">
    <name type="scientific">Lysobacter brunescens</name>
    <dbReference type="NCBI Taxonomy" id="262323"/>
    <lineage>
        <taxon>Bacteria</taxon>
        <taxon>Pseudomonadati</taxon>
        <taxon>Pseudomonadota</taxon>
        <taxon>Gammaproteobacteria</taxon>
        <taxon>Lysobacterales</taxon>
        <taxon>Lysobacteraceae</taxon>
        <taxon>Lysobacter</taxon>
    </lineage>
</organism>
<accession>A0ABW2YEL0</accession>
<keyword evidence="2" id="KW-1185">Reference proteome</keyword>
<protein>
    <submittedName>
        <fullName evidence="1">Phage tail protein</fullName>
    </submittedName>
</protein>
<comment type="caution">
    <text evidence="1">The sequence shown here is derived from an EMBL/GenBank/DDBJ whole genome shotgun (WGS) entry which is preliminary data.</text>
</comment>
<gene>
    <name evidence="1" type="ORF">ACFQ0E_15295</name>
</gene>
<reference evidence="2" key="1">
    <citation type="journal article" date="2019" name="Int. J. Syst. Evol. Microbiol.">
        <title>The Global Catalogue of Microorganisms (GCM) 10K type strain sequencing project: providing services to taxonomists for standard genome sequencing and annotation.</title>
        <authorList>
            <consortium name="The Broad Institute Genomics Platform"/>
            <consortium name="The Broad Institute Genome Sequencing Center for Infectious Disease"/>
            <person name="Wu L."/>
            <person name="Ma J."/>
        </authorList>
    </citation>
    <scope>NUCLEOTIDE SEQUENCE [LARGE SCALE GENOMIC DNA]</scope>
    <source>
        <strain evidence="2">CCUG 55585</strain>
    </source>
</reference>
<evidence type="ECO:0000313" key="2">
    <source>
        <dbReference type="Proteomes" id="UP001597110"/>
    </source>
</evidence>
<dbReference type="Pfam" id="PF06891">
    <property type="entry name" value="P2_Phage_GpR"/>
    <property type="match status" value="1"/>
</dbReference>
<dbReference type="InterPro" id="IPR009678">
    <property type="entry name" value="Phage_tail_completion_R"/>
</dbReference>